<evidence type="ECO:0000313" key="1">
    <source>
        <dbReference type="EMBL" id="GFH30167.1"/>
    </source>
</evidence>
<keyword evidence="2" id="KW-1185">Reference proteome</keyword>
<dbReference type="GO" id="GO:0007005">
    <property type="term" value="P:mitochondrion organization"/>
    <property type="evidence" value="ECO:0007669"/>
    <property type="project" value="TreeGrafter"/>
</dbReference>
<dbReference type="EMBL" id="BLLF01004742">
    <property type="protein sequence ID" value="GFH30167.1"/>
    <property type="molecule type" value="Genomic_DNA"/>
</dbReference>
<evidence type="ECO:0000313" key="2">
    <source>
        <dbReference type="Proteomes" id="UP000485058"/>
    </source>
</evidence>
<feature type="non-terminal residue" evidence="1">
    <location>
        <position position="100"/>
    </location>
</feature>
<dbReference type="PANTHER" id="PTHR43173:SF19">
    <property type="entry name" value="AARF DOMAIN-CONTAINING PROTEIN KINASE 1"/>
    <property type="match status" value="1"/>
</dbReference>
<name>A0A6A0AE82_HAELA</name>
<protein>
    <submittedName>
        <fullName evidence="1">ABC1 domain-containing protein</fullName>
    </submittedName>
</protein>
<dbReference type="Proteomes" id="UP000485058">
    <property type="component" value="Unassembled WGS sequence"/>
</dbReference>
<reference evidence="1 2" key="1">
    <citation type="submission" date="2020-02" db="EMBL/GenBank/DDBJ databases">
        <title>Draft genome sequence of Haematococcus lacustris strain NIES-144.</title>
        <authorList>
            <person name="Morimoto D."/>
            <person name="Nakagawa S."/>
            <person name="Yoshida T."/>
            <person name="Sawayama S."/>
        </authorList>
    </citation>
    <scope>NUCLEOTIDE SEQUENCE [LARGE SCALE GENOMIC DNA]</scope>
    <source>
        <strain evidence="1 2">NIES-144</strain>
    </source>
</reference>
<sequence>MYIPSILSLLTYPATYGLSAWIANSNDVRMLYLVPTRLARDVYTAASIVADYKLSLGRLEGEARAQALEDCHQRGAERLLQLCFANGGVYTKLGQHIGQL</sequence>
<dbReference type="AlphaFoldDB" id="A0A6A0AE82"/>
<gene>
    <name evidence="1" type="ORF">HaLaN_28965</name>
</gene>
<proteinExistence type="predicted"/>
<accession>A0A6A0AE82</accession>
<dbReference type="GO" id="GO:0005743">
    <property type="term" value="C:mitochondrial inner membrane"/>
    <property type="evidence" value="ECO:0007669"/>
    <property type="project" value="TreeGrafter"/>
</dbReference>
<dbReference type="PANTHER" id="PTHR43173">
    <property type="entry name" value="ABC1 FAMILY PROTEIN"/>
    <property type="match status" value="1"/>
</dbReference>
<dbReference type="InterPro" id="IPR051130">
    <property type="entry name" value="Mito_struct-func_regulator"/>
</dbReference>
<organism evidence="1 2">
    <name type="scientific">Haematococcus lacustris</name>
    <name type="common">Green alga</name>
    <name type="synonym">Haematococcus pluvialis</name>
    <dbReference type="NCBI Taxonomy" id="44745"/>
    <lineage>
        <taxon>Eukaryota</taxon>
        <taxon>Viridiplantae</taxon>
        <taxon>Chlorophyta</taxon>
        <taxon>core chlorophytes</taxon>
        <taxon>Chlorophyceae</taxon>
        <taxon>CS clade</taxon>
        <taxon>Chlamydomonadales</taxon>
        <taxon>Haematococcaceae</taxon>
        <taxon>Haematococcus</taxon>
    </lineage>
</organism>
<comment type="caution">
    <text evidence="1">The sequence shown here is derived from an EMBL/GenBank/DDBJ whole genome shotgun (WGS) entry which is preliminary data.</text>
</comment>
<dbReference type="GO" id="GO:0055088">
    <property type="term" value="P:lipid homeostasis"/>
    <property type="evidence" value="ECO:0007669"/>
    <property type="project" value="TreeGrafter"/>
</dbReference>
<feature type="non-terminal residue" evidence="1">
    <location>
        <position position="1"/>
    </location>
</feature>